<reference evidence="1" key="1">
    <citation type="journal article" date="2014" name="Front. Microbiol.">
        <title>High frequency of phylogenetically diverse reductive dehalogenase-homologous genes in deep subseafloor sedimentary metagenomes.</title>
        <authorList>
            <person name="Kawai M."/>
            <person name="Futagami T."/>
            <person name="Toyoda A."/>
            <person name="Takaki Y."/>
            <person name="Nishi S."/>
            <person name="Hori S."/>
            <person name="Arai W."/>
            <person name="Tsubouchi T."/>
            <person name="Morono Y."/>
            <person name="Uchiyama I."/>
            <person name="Ito T."/>
            <person name="Fujiyama A."/>
            <person name="Inagaki F."/>
            <person name="Takami H."/>
        </authorList>
    </citation>
    <scope>NUCLEOTIDE SEQUENCE</scope>
    <source>
        <strain evidence="1">Expedition CK06-06</strain>
    </source>
</reference>
<comment type="caution">
    <text evidence="1">The sequence shown here is derived from an EMBL/GenBank/DDBJ whole genome shotgun (WGS) entry which is preliminary data.</text>
</comment>
<proteinExistence type="predicted"/>
<gene>
    <name evidence="1" type="ORF">S03H2_37205</name>
</gene>
<sequence>MTAKINTMEDISLGTSIEGISAIGRSKIIQIAGRKHRTLHAIMLLIPNMPGIGSPA</sequence>
<organism evidence="1">
    <name type="scientific">marine sediment metagenome</name>
    <dbReference type="NCBI Taxonomy" id="412755"/>
    <lineage>
        <taxon>unclassified sequences</taxon>
        <taxon>metagenomes</taxon>
        <taxon>ecological metagenomes</taxon>
    </lineage>
</organism>
<accession>X1HRF8</accession>
<name>X1HRF8_9ZZZZ</name>
<evidence type="ECO:0000313" key="1">
    <source>
        <dbReference type="EMBL" id="GAH47873.1"/>
    </source>
</evidence>
<dbReference type="AlphaFoldDB" id="X1HRF8"/>
<protein>
    <submittedName>
        <fullName evidence="1">Uncharacterized protein</fullName>
    </submittedName>
</protein>
<dbReference type="EMBL" id="BARU01022876">
    <property type="protein sequence ID" value="GAH47873.1"/>
    <property type="molecule type" value="Genomic_DNA"/>
</dbReference>